<feature type="domain" description="Trimeric autotransporter adhesin YadA-like head" evidence="12">
    <location>
        <begin position="1210"/>
        <end position="1236"/>
    </location>
</feature>
<feature type="domain" description="Trimeric autotransporter adhesin YadA-like head" evidence="12">
    <location>
        <begin position="521"/>
        <end position="547"/>
    </location>
</feature>
<evidence type="ECO:0000313" key="16">
    <source>
        <dbReference type="Proteomes" id="UP000306635"/>
    </source>
</evidence>
<protein>
    <recommendedName>
        <fullName evidence="17">Autotransporter adhesin</fullName>
    </recommendedName>
</protein>
<sequence length="1925" mass="186955">MGRAEFFAMNKVYRLVWNATLNAWVAASEIAKSHRKGGGLAGRVAAAVTAVVLGLSGGEAMAYTVDPSSVVNLGAVADDGGNSKNTALGSGAVANAAGAGGSTAVGSAASATGLNSTAVGQKSSAVGASSVAIGDSAVVSNQLGVAIGALSNVSADYAIAIGDAASASSAFSIAMGWHAITGASLISGSSGQGAIAIGDSAKAAGDGAVTLGYNASSADSGAAAVGYGANAGASYSSAFGSTAQATNGDATALGAGANATGAAATAVGRIAKAGGNASVAIGYGPSASGYTSFAGGTQSNASGDYSNALGYLAQSTASGSIAVGTKANAAGTNSVALGRVASASVDSGIALGASSVASTASGVAGYVPVGANAAQSAAINSTKSTYGSASVGDAASNVYRQINGVAAGTQNSDAVNVAQLKAVPIAHYYSVNDSGTAGSNYNNDGASGVNALAAGIGATATGSSGLAMGNSAKSTNNDTIAIGHNAVASSANPAHSDMVAIGLSANASSDHALAIGTSASATSNNTTAVGVSALASGPAATALGHSSSASGSYSTAIGSGANASKGSAVAIGYGSKGAGDNSAAIGYQAATSATNALAIGNSANAQTGATSGIAIGNAAMVSGGAVNAVALGSGATTSAVDGVALGAGSVASTAAGVSGYDPSTKLASSDTSATWKSTLGAVSVGDASKGKTRQITGVAAGLVGSDAVNVAQLMGATADAVMYDDSTHNTITLGGDTYDNSTHSGGTSITNVANGVKDSDAVNVSQLNDLANTPITFIGNTGSVDKKLGEAFVIQGAATTAGSYSGANLKTEVDANGNLQLQIADNAVFDSVTTGNTTISNDGLTIVGGPSVTTVGVDAGGLKITNVAPGDVNAGSTDAINGSQLNATNQQVDQNTTDISNVTTNINNGTIGPVQRTGTDQLSLIAAGGDASAPGVAQVLNNVADGAINSVSTDAINGSQLYDLASSTANALGGGSAVNADGSISAPTYFVDGTTINNVGDAITNIDGRVTQNTINITALQQDALQWNGSLGAYDASHGTADPQKITNVAAGELSDTSTDAVNGSQLYATNQQVNQNTTDISNVTNSINNINNGVAGPVQRTGTDQLSLIAAGGDAYAPGAAQVLTNVAAGAITDTSTDAINGSQLFATNQQVDANTTNISNLDGRVTNVEGDVTTLQGDVTNLGDHVENIYNTGTKYFHANSTGTDSMASGVDSVAIGMGAIASHDGSIALGAGSIADGSTLDSEAYLVGGKASGEVNIGERRITGLSAGAEDADAVNVAQLKAITSSSVADAVMYDNSTHNSITLGGDSYDNSTHIGGTTITNLANGMNDSDAVNVSQLNETNTQVANIDNRVTNVEGDVTTLQGDVTNLGDHVENIYNTGTKYFHANSTGTDSVASGVDSVAIGMGAVASHDGSIALGAGSVADGSTLGNQAYLVGGTATGEVNVGGRRVTGLSAGAEDTDAVNVAQLKQVSGAATEGAVKYDLNGDGTINYNSVTMGGSTYNSVTRTGGTKITNVARGVDDSDAVNMSQLNETNAQVTNIDGRVTTIEGSITNINNGGGIKYFHANSAKADSVASGADSIAIGPNAQASGKGSIAMGDGASATADGSVAMGQGASDNGRGAESYTGKYSNAANASVGTVSVGNAATGETRTISNVADGKEATDAVNLRQLDGAVAESKQYTDDSIHNVNTEIANVTTNVSNLDNRVTKVEGDVTNVQNGTDGMFQVNNTSRLPKPKATGSDSVAGGAGAEAVADNSTAIGSNAKAKGRNSVAIGANSVAQRDNSVSVGSVGAERQITNVAAGSADTDAVNVAQLNKSVGDITSNTNAYTDSVARGLRKDIDELDNDLSAGIAGAMAMASLPQPYSPGASMAAAGAGTYRGQGAVAVGVSRISDNGKWVTKLQGSTTTQGDVGVSVGVGYQW</sequence>
<comment type="caution">
    <text evidence="15">The sequence shown here is derived from an EMBL/GenBank/DDBJ whole genome shotgun (WGS) entry which is preliminary data.</text>
</comment>
<feature type="domain" description="Trimeric autotransporter adhesin YadA-like stalk" evidence="13">
    <location>
        <begin position="1515"/>
        <end position="1550"/>
    </location>
</feature>
<keyword evidence="7" id="KW-0732">Signal</keyword>
<keyword evidence="5" id="KW-1134">Transmembrane beta strand</keyword>
<feature type="domain" description="ESPR" evidence="14">
    <location>
        <begin position="9"/>
        <end position="55"/>
    </location>
</feature>
<feature type="domain" description="Trimeric autotransporter adhesin YadA-like head" evidence="12">
    <location>
        <begin position="1741"/>
        <end position="1767"/>
    </location>
</feature>
<feature type="domain" description="Trimeric autotransporter adhesin YadA-like head" evidence="12">
    <location>
        <begin position="626"/>
        <end position="649"/>
    </location>
</feature>
<dbReference type="InterPro" id="IPR005594">
    <property type="entry name" value="YadA_C"/>
</dbReference>
<accession>A0A5R9QNW5</accession>
<dbReference type="Pfam" id="PF03895">
    <property type="entry name" value="YadA_anchor"/>
    <property type="match status" value="1"/>
</dbReference>
<name>A0A5R9QNW5_9PSED</name>
<evidence type="ECO:0000256" key="9">
    <source>
        <dbReference type="ARBA" id="ARBA00023136"/>
    </source>
</evidence>
<dbReference type="Proteomes" id="UP000306635">
    <property type="component" value="Unassembled WGS sequence"/>
</dbReference>
<keyword evidence="4" id="KW-0813">Transport</keyword>
<dbReference type="Gene3D" id="2.60.40.4050">
    <property type="match status" value="3"/>
</dbReference>
<evidence type="ECO:0000256" key="2">
    <source>
        <dbReference type="ARBA" id="ARBA00004442"/>
    </source>
</evidence>
<dbReference type="GO" id="GO:0015031">
    <property type="term" value="P:protein transport"/>
    <property type="evidence" value="ECO:0007669"/>
    <property type="project" value="UniProtKB-KW"/>
</dbReference>
<dbReference type="Gene3D" id="4.10.80.270">
    <property type="match status" value="1"/>
</dbReference>
<feature type="domain" description="Trimeric autotransporter adhesin YadA-like head" evidence="12">
    <location>
        <begin position="1398"/>
        <end position="1424"/>
    </location>
</feature>
<feature type="domain" description="Trimeric autotransporter adhesin YadA-like head" evidence="12">
    <location>
        <begin position="316"/>
        <end position="338"/>
    </location>
</feature>
<feature type="domain" description="Trimeric autotransporter adhesin YadA-like head" evidence="12">
    <location>
        <begin position="190"/>
        <end position="215"/>
    </location>
</feature>
<feature type="domain" description="Trimeric autotransporter adhesin YadA-like stalk" evidence="13">
    <location>
        <begin position="749"/>
        <end position="773"/>
    </location>
</feature>
<dbReference type="Gene3D" id="1.20.5.2280">
    <property type="match status" value="2"/>
</dbReference>
<reference evidence="15 16" key="1">
    <citation type="submission" date="2019-04" db="EMBL/GenBank/DDBJ databases">
        <authorList>
            <person name="Li M."/>
        </authorList>
    </citation>
    <scope>NUCLEOTIDE SEQUENCE [LARGE SCALE GENOMIC DNA]</scope>
    <source>
        <strain evidence="15 16">LAM1902</strain>
    </source>
</reference>
<feature type="domain" description="Trimeric autotransporter adhesin YadA-like stalk" evidence="13">
    <location>
        <begin position="1323"/>
        <end position="1361"/>
    </location>
</feature>
<dbReference type="Gene3D" id="1.20.5.170">
    <property type="match status" value="5"/>
</dbReference>
<keyword evidence="10" id="KW-0998">Cell outer membrane</keyword>
<feature type="domain" description="Trimeric autotransporter adhesin YadA-like C-terminal membrane anchor" evidence="11">
    <location>
        <begin position="1865"/>
        <end position="1925"/>
    </location>
</feature>
<feature type="domain" description="Trimeric autotransporter adhesin YadA-like head" evidence="12">
    <location>
        <begin position="579"/>
        <end position="603"/>
    </location>
</feature>
<feature type="domain" description="Trimeric autotransporter adhesin YadA-like stalk" evidence="13">
    <location>
        <begin position="1125"/>
        <end position="1163"/>
    </location>
</feature>
<feature type="domain" description="Trimeric autotransporter adhesin YadA-like stalk" evidence="13">
    <location>
        <begin position="694"/>
        <end position="723"/>
    </location>
</feature>
<comment type="similarity">
    <text evidence="3">Belongs to the autotransporter-2 (AT-2) (TC 1.B.40) family.</text>
</comment>
<evidence type="ECO:0000259" key="11">
    <source>
        <dbReference type="Pfam" id="PF03895"/>
    </source>
</evidence>
<dbReference type="InterPro" id="IPR045584">
    <property type="entry name" value="Pilin-like"/>
</dbReference>
<evidence type="ECO:0000259" key="14">
    <source>
        <dbReference type="Pfam" id="PF13018"/>
    </source>
</evidence>
<dbReference type="Pfam" id="PF05662">
    <property type="entry name" value="YadA_stalk"/>
    <property type="match status" value="13"/>
</dbReference>
<feature type="domain" description="Trimeric autotransporter adhesin YadA-like head" evidence="12">
    <location>
        <begin position="549"/>
        <end position="575"/>
    </location>
</feature>
<keyword evidence="6" id="KW-0812">Transmembrane</keyword>
<feature type="domain" description="Trimeric autotransporter adhesin YadA-like stalk" evidence="13">
    <location>
        <begin position="1452"/>
        <end position="1490"/>
    </location>
</feature>
<feature type="domain" description="Trimeric autotransporter adhesin YadA-like stalk" evidence="13">
    <location>
        <begin position="401"/>
        <end position="423"/>
    </location>
</feature>
<feature type="domain" description="Trimeric autotransporter adhesin YadA-like head" evidence="12">
    <location>
        <begin position="154"/>
        <end position="179"/>
    </location>
</feature>
<dbReference type="Gene3D" id="3.30.1300.30">
    <property type="entry name" value="GSPII I/J protein-like"/>
    <property type="match status" value="1"/>
</dbReference>
<dbReference type="GO" id="GO:0009279">
    <property type="term" value="C:cell outer membrane"/>
    <property type="evidence" value="ECO:0007669"/>
    <property type="project" value="UniProtKB-SubCell"/>
</dbReference>
<dbReference type="Gene3D" id="6.10.250.2040">
    <property type="match status" value="3"/>
</dbReference>
<dbReference type="Pfam" id="PF13018">
    <property type="entry name" value="ESPR"/>
    <property type="match status" value="1"/>
</dbReference>
<evidence type="ECO:0000259" key="13">
    <source>
        <dbReference type="Pfam" id="PF05662"/>
    </source>
</evidence>
<evidence type="ECO:0000313" key="15">
    <source>
        <dbReference type="EMBL" id="TLX71074.1"/>
    </source>
</evidence>
<evidence type="ECO:0000256" key="1">
    <source>
        <dbReference type="ARBA" id="ARBA00004241"/>
    </source>
</evidence>
<dbReference type="GO" id="GO:0009986">
    <property type="term" value="C:cell surface"/>
    <property type="evidence" value="ECO:0007669"/>
    <property type="project" value="UniProtKB-SubCell"/>
</dbReference>
<feature type="domain" description="Trimeric autotransporter adhesin YadA-like head" evidence="12">
    <location>
        <begin position="101"/>
        <end position="123"/>
    </location>
</feature>
<dbReference type="Gene3D" id="2.150.10.10">
    <property type="entry name" value="Serralysin-like metalloprotease, C-terminal"/>
    <property type="match status" value="6"/>
</dbReference>
<feature type="domain" description="Trimeric autotransporter adhesin YadA-like head" evidence="12">
    <location>
        <begin position="1769"/>
        <end position="1793"/>
    </location>
</feature>
<feature type="domain" description="Trimeric autotransporter adhesin YadA-like head" evidence="12">
    <location>
        <begin position="499"/>
        <end position="519"/>
    </location>
</feature>
<dbReference type="EMBL" id="SWDV01000043">
    <property type="protein sequence ID" value="TLX71074.1"/>
    <property type="molecule type" value="Genomic_DNA"/>
</dbReference>
<dbReference type="CDD" id="cd12820">
    <property type="entry name" value="LbR_YadA-like"/>
    <property type="match status" value="2"/>
</dbReference>
<keyword evidence="8" id="KW-0653">Protein transport</keyword>
<feature type="domain" description="Trimeric autotransporter adhesin YadA-like stalk" evidence="13">
    <location>
        <begin position="1799"/>
        <end position="1837"/>
    </location>
</feature>
<feature type="domain" description="Trimeric autotransporter adhesin YadA-like stalk" evidence="13">
    <location>
        <begin position="1656"/>
        <end position="1695"/>
    </location>
</feature>
<evidence type="ECO:0000256" key="10">
    <source>
        <dbReference type="ARBA" id="ARBA00023237"/>
    </source>
</evidence>
<feature type="domain" description="Trimeric autotransporter adhesin YadA-like stalk" evidence="13">
    <location>
        <begin position="1045"/>
        <end position="1089"/>
    </location>
</feature>
<dbReference type="InterPro" id="IPR008635">
    <property type="entry name" value="Coiled_stalk_dom"/>
</dbReference>
<keyword evidence="16" id="KW-1185">Reference proteome</keyword>
<dbReference type="SUPFAM" id="SSF101967">
    <property type="entry name" value="Adhesin YadA, collagen-binding domain"/>
    <property type="match status" value="14"/>
</dbReference>
<evidence type="ECO:0000256" key="6">
    <source>
        <dbReference type="ARBA" id="ARBA00022692"/>
    </source>
</evidence>
<feature type="domain" description="Trimeric autotransporter adhesin YadA-like stalk" evidence="13">
    <location>
        <begin position="941"/>
        <end position="982"/>
    </location>
</feature>
<organism evidence="15 16">
    <name type="scientific">Pseudomonas nicosulfuronedens</name>
    <dbReference type="NCBI Taxonomy" id="2571105"/>
    <lineage>
        <taxon>Bacteria</taxon>
        <taxon>Pseudomonadati</taxon>
        <taxon>Pseudomonadota</taxon>
        <taxon>Gammaproteobacteria</taxon>
        <taxon>Pseudomonadales</taxon>
        <taxon>Pseudomonadaceae</taxon>
        <taxon>Pseudomonas</taxon>
    </lineage>
</organism>
<dbReference type="InterPro" id="IPR024973">
    <property type="entry name" value="ESPR"/>
</dbReference>
<evidence type="ECO:0000256" key="5">
    <source>
        <dbReference type="ARBA" id="ARBA00022452"/>
    </source>
</evidence>
<dbReference type="Gene3D" id="2.20.70.140">
    <property type="match status" value="1"/>
</dbReference>
<gene>
    <name evidence="15" type="ORF">FAS41_25925</name>
</gene>
<dbReference type="SUPFAM" id="SSF54523">
    <property type="entry name" value="Pili subunits"/>
    <property type="match status" value="1"/>
</dbReference>
<dbReference type="Pfam" id="PF05658">
    <property type="entry name" value="YadA_head"/>
    <property type="match status" value="16"/>
</dbReference>
<proteinExistence type="inferred from homology"/>
<dbReference type="InterPro" id="IPR008640">
    <property type="entry name" value="Adhesin_Head_dom"/>
</dbReference>
<keyword evidence="9" id="KW-0472">Membrane</keyword>
<feature type="domain" description="Trimeric autotransporter adhesin YadA-like head" evidence="12">
    <location>
        <begin position="287"/>
        <end position="312"/>
    </location>
</feature>
<comment type="subcellular location">
    <subcellularLocation>
        <location evidence="2">Cell outer membrane</location>
    </subcellularLocation>
    <subcellularLocation>
        <location evidence="1">Cell surface</location>
    </subcellularLocation>
</comment>
<evidence type="ECO:0000256" key="7">
    <source>
        <dbReference type="ARBA" id="ARBA00022729"/>
    </source>
</evidence>
<feature type="domain" description="Trimeric autotransporter adhesin YadA-like head" evidence="12">
    <location>
        <begin position="1578"/>
        <end position="1604"/>
    </location>
</feature>
<evidence type="ECO:0000256" key="8">
    <source>
        <dbReference type="ARBA" id="ARBA00022927"/>
    </source>
</evidence>
<evidence type="ECO:0008006" key="17">
    <source>
        <dbReference type="Google" id="ProtNLM"/>
    </source>
</evidence>
<dbReference type="InterPro" id="IPR011049">
    <property type="entry name" value="Serralysin-like_metalloprot_C"/>
</dbReference>
<feature type="domain" description="Trimeric autotransporter adhesin YadA-like stalk" evidence="13">
    <location>
        <begin position="863"/>
        <end position="907"/>
    </location>
</feature>
<evidence type="ECO:0000256" key="4">
    <source>
        <dbReference type="ARBA" id="ARBA00022448"/>
    </source>
</evidence>
<evidence type="ECO:0000259" key="12">
    <source>
        <dbReference type="Pfam" id="PF05658"/>
    </source>
</evidence>
<dbReference type="OrthoDB" id="7033195at2"/>
<evidence type="ECO:0000256" key="3">
    <source>
        <dbReference type="ARBA" id="ARBA00005848"/>
    </source>
</evidence>
<feature type="domain" description="Trimeric autotransporter adhesin YadA-like stalk" evidence="13">
    <location>
        <begin position="1264"/>
        <end position="1303"/>
    </location>
</feature>
<feature type="domain" description="Trimeric autotransporter adhesin YadA-like head" evidence="12">
    <location>
        <begin position="259"/>
        <end position="284"/>
    </location>
</feature>